<evidence type="ECO:0000259" key="7">
    <source>
        <dbReference type="PROSITE" id="PS50173"/>
    </source>
</evidence>
<dbReference type="GO" id="GO:0006281">
    <property type="term" value="P:DNA repair"/>
    <property type="evidence" value="ECO:0007669"/>
    <property type="project" value="UniProtKB-KW"/>
</dbReference>
<dbReference type="InterPro" id="IPR050116">
    <property type="entry name" value="DNA_polymerase-Y"/>
</dbReference>
<reference evidence="8 9" key="1">
    <citation type="submission" date="2010-12" db="EMBL/GenBank/DDBJ databases">
        <authorList>
            <person name="Muzny D."/>
            <person name="Qin X."/>
            <person name="Buhay C."/>
            <person name="Dugan-Rocha S."/>
            <person name="Ding Y."/>
            <person name="Chen G."/>
            <person name="Hawes A."/>
            <person name="Holder M."/>
            <person name="Jhangiani S."/>
            <person name="Johnson A."/>
            <person name="Khan Z."/>
            <person name="Li Z."/>
            <person name="Liu W."/>
            <person name="Liu X."/>
            <person name="Perez L."/>
            <person name="Shen H."/>
            <person name="Wang Q."/>
            <person name="Watt J."/>
            <person name="Xi L."/>
            <person name="Xin Y."/>
            <person name="Zhou J."/>
            <person name="Deng J."/>
            <person name="Jiang H."/>
            <person name="Liu Y."/>
            <person name="Qu J."/>
            <person name="Song X.-Z."/>
            <person name="Zhang L."/>
            <person name="Villasana D."/>
            <person name="Johnson A."/>
            <person name="Liu J."/>
            <person name="Liyanage D."/>
            <person name="Lorensuhewa L."/>
            <person name="Robinson T."/>
            <person name="Song A."/>
            <person name="Song B.-B."/>
            <person name="Dinh H."/>
            <person name="Thornton R."/>
            <person name="Coyle M."/>
            <person name="Francisco L."/>
            <person name="Jackson L."/>
            <person name="Javaid M."/>
            <person name="Korchina V."/>
            <person name="Kovar C."/>
            <person name="Mata R."/>
            <person name="Mathew T."/>
            <person name="Ngo R."/>
            <person name="Nguyen L."/>
            <person name="Nguyen N."/>
            <person name="Okwuonu G."/>
            <person name="Ongeri F."/>
            <person name="Pham C."/>
            <person name="Simmons D."/>
            <person name="Wilczek-Boney K."/>
            <person name="Hale W."/>
            <person name="Jakkamsetti A."/>
            <person name="Pham P."/>
            <person name="Ruth R."/>
            <person name="San Lucas F."/>
            <person name="Warren J."/>
            <person name="Zhang J."/>
            <person name="Zhao Z."/>
            <person name="Zhou C."/>
            <person name="Zhu D."/>
            <person name="Lee S."/>
            <person name="Bess C."/>
            <person name="Blankenburg K."/>
            <person name="Forbes L."/>
            <person name="Fu Q."/>
            <person name="Gubbala S."/>
            <person name="Hirani K."/>
            <person name="Jayaseelan J.C."/>
            <person name="Lara F."/>
            <person name="Munidasa M."/>
            <person name="Palculict T."/>
            <person name="Patil S."/>
            <person name="Pu L.-L."/>
            <person name="Saada N."/>
            <person name="Tang L."/>
            <person name="Weissenberger G."/>
            <person name="Zhu Y."/>
            <person name="Hemphill L."/>
            <person name="Shang Y."/>
            <person name="Youmans B."/>
            <person name="Ayvaz T."/>
            <person name="Ross M."/>
            <person name="Santibanez J."/>
            <person name="Aqrawi P."/>
            <person name="Gross S."/>
            <person name="Joshi V."/>
            <person name="Fowler G."/>
            <person name="Nazareth L."/>
            <person name="Reid J."/>
            <person name="Worley K."/>
            <person name="Petrosino J."/>
            <person name="Highlander S."/>
            <person name="Gibbs R."/>
        </authorList>
    </citation>
    <scope>NUCLEOTIDE SEQUENCE [LARGE SCALE GENOMIC DNA]</scope>
    <source>
        <strain evidence="8 9">DSM 10105</strain>
    </source>
</reference>
<dbReference type="EMBL" id="AEON01000001">
    <property type="protein sequence ID" value="EFT83673.1"/>
    <property type="molecule type" value="Genomic_DNA"/>
</dbReference>
<name>E6K1J2_PARDN</name>
<gene>
    <name evidence="8" type="ORF">HMPREF0620_0678</name>
</gene>
<keyword evidence="3" id="KW-0741">SOS mutagenesis</keyword>
<dbReference type="GO" id="GO:0009432">
    <property type="term" value="P:SOS response"/>
    <property type="evidence" value="ECO:0007669"/>
    <property type="project" value="UniProtKB-KW"/>
</dbReference>
<dbReference type="KEGG" id="pdo:PSDT_0945"/>
<dbReference type="PROSITE" id="PS50173">
    <property type="entry name" value="UMUC"/>
    <property type="match status" value="1"/>
</dbReference>
<dbReference type="PATRIC" id="fig|864564.6.peg.1031"/>
<evidence type="ECO:0000256" key="6">
    <source>
        <dbReference type="ARBA" id="ARBA00025589"/>
    </source>
</evidence>
<dbReference type="InterPro" id="IPR043128">
    <property type="entry name" value="Rev_trsase/Diguanyl_cyclase"/>
</dbReference>
<dbReference type="Gene3D" id="1.10.150.20">
    <property type="entry name" value="5' to 3' exonuclease, C-terminal subdomain"/>
    <property type="match status" value="1"/>
</dbReference>
<organism evidence="8 9">
    <name type="scientific">Parascardovia denticolens DSM 10105 = JCM 12538</name>
    <dbReference type="NCBI Taxonomy" id="864564"/>
    <lineage>
        <taxon>Bacteria</taxon>
        <taxon>Bacillati</taxon>
        <taxon>Actinomycetota</taxon>
        <taxon>Actinomycetes</taxon>
        <taxon>Bifidobacteriales</taxon>
        <taxon>Bifidobacteriaceae</taxon>
        <taxon>Parascardovia</taxon>
    </lineage>
</organism>
<keyword evidence="2" id="KW-0227">DNA damage</keyword>
<dbReference type="Gene3D" id="3.40.1170.60">
    <property type="match status" value="1"/>
</dbReference>
<evidence type="ECO:0000313" key="8">
    <source>
        <dbReference type="EMBL" id="EFT83673.1"/>
    </source>
</evidence>
<evidence type="ECO:0000256" key="4">
    <source>
        <dbReference type="ARBA" id="ARBA00023204"/>
    </source>
</evidence>
<dbReference type="PANTHER" id="PTHR11076:SF34">
    <property type="entry name" value="PROTEIN UMUC"/>
    <property type="match status" value="1"/>
</dbReference>
<feature type="domain" description="UmuC" evidence="7">
    <location>
        <begin position="6"/>
        <end position="187"/>
    </location>
</feature>
<accession>E6K1J2</accession>
<dbReference type="GO" id="GO:0042276">
    <property type="term" value="P:error-prone translesion synthesis"/>
    <property type="evidence" value="ECO:0007669"/>
    <property type="project" value="TreeGrafter"/>
</dbReference>
<comment type="caution">
    <text evidence="8">The sequence shown here is derived from an EMBL/GenBank/DDBJ whole genome shotgun (WGS) entry which is preliminary data.</text>
</comment>
<sequence length="435" mass="47888">MTAASVVLADANSFFASCERVFHPDLQGKPIVVLSNNDGCVVARSAEAKRLGVPMGAPWFKIKEKARRLGVVARSSNYELYASLSTRMMSIMTDFLPGQEVYSIDESFLTSPYDDATTREICLAMKEAIFKRIGVPVSIGIAPTKTLAKVVNHWSKDHPDTQGVLSWSQVDPSILEQVPVTALWGVGRRLGPQLISQGILTAADLARADTVAMRRRFSLPLERTILELRGTPCIVEDDEGDANHGIRREQILCSRMFSHPIQGYETLCQAVSVYAQKATRRLKRQGSLCCLVSVFCSTSRFREQERSRVWSTQTLDSPSDSPLVISKAACQAIHGRINPHAPYNRAGVVLQGLTDADSFITLDGLEAHRDDQGLGEILESAITRFGPMTVGIGYGGIRGKGLKSNDTGADWSMKRQMLSERSTTRWKEMPVVKAK</sequence>
<evidence type="ECO:0000256" key="5">
    <source>
        <dbReference type="ARBA" id="ARBA00023236"/>
    </source>
</evidence>
<dbReference type="SUPFAM" id="SSF56672">
    <property type="entry name" value="DNA/RNA polymerases"/>
    <property type="match status" value="1"/>
</dbReference>
<dbReference type="GO" id="GO:0005829">
    <property type="term" value="C:cytosol"/>
    <property type="evidence" value="ECO:0007669"/>
    <property type="project" value="TreeGrafter"/>
</dbReference>
<dbReference type="InterPro" id="IPR043502">
    <property type="entry name" value="DNA/RNA_pol_sf"/>
</dbReference>
<dbReference type="RefSeq" id="WP_006289064.1">
    <property type="nucleotide sequence ID" value="NZ_AP012333.1"/>
</dbReference>
<evidence type="ECO:0000256" key="3">
    <source>
        <dbReference type="ARBA" id="ARBA00023199"/>
    </source>
</evidence>
<dbReference type="Gene3D" id="3.30.70.270">
    <property type="match status" value="1"/>
</dbReference>
<keyword evidence="4" id="KW-0234">DNA repair</keyword>
<dbReference type="Proteomes" id="UP000004946">
    <property type="component" value="Chromosome"/>
</dbReference>
<dbReference type="HOGENOM" id="CLU_012348_3_0_11"/>
<proteinExistence type="inferred from homology"/>
<dbReference type="CDD" id="cd01700">
    <property type="entry name" value="PolY_Pol_V_umuC"/>
    <property type="match status" value="1"/>
</dbReference>
<dbReference type="PANTHER" id="PTHR11076">
    <property type="entry name" value="DNA REPAIR POLYMERASE UMUC / TRANSFERASE FAMILY MEMBER"/>
    <property type="match status" value="1"/>
</dbReference>
<evidence type="ECO:0000313" key="9">
    <source>
        <dbReference type="Proteomes" id="UP000004946"/>
    </source>
</evidence>
<dbReference type="InterPro" id="IPR001126">
    <property type="entry name" value="UmuC"/>
</dbReference>
<comment type="function">
    <text evidence="6">Poorly processive, error-prone DNA polymerase involved in untargeted mutagenesis. Copies undamaged DNA at stalled replication forks, which arise in vivo from mismatched or misaligned primer ends. These misaligned primers can be extended by PolIV. Exhibits no 3'-5' exonuclease (proofreading) activity. May be involved in translesional synthesis, in conjunction with the beta clamp from PolIII.</text>
</comment>
<keyword evidence="5" id="KW-0742">SOS response</keyword>
<dbReference type="Pfam" id="PF00817">
    <property type="entry name" value="IMS"/>
    <property type="match status" value="1"/>
</dbReference>
<dbReference type="GO" id="GO:0003684">
    <property type="term" value="F:damaged DNA binding"/>
    <property type="evidence" value="ECO:0007669"/>
    <property type="project" value="InterPro"/>
</dbReference>
<dbReference type="InterPro" id="IPR025188">
    <property type="entry name" value="DUF4113"/>
</dbReference>
<keyword evidence="9" id="KW-1185">Reference proteome</keyword>
<dbReference type="Pfam" id="PF11799">
    <property type="entry name" value="IMS_C"/>
    <property type="match status" value="1"/>
</dbReference>
<comment type="similarity">
    <text evidence="1">Belongs to the DNA polymerase type-Y family.</text>
</comment>
<evidence type="ECO:0000256" key="1">
    <source>
        <dbReference type="ARBA" id="ARBA00010945"/>
    </source>
</evidence>
<evidence type="ECO:0000256" key="2">
    <source>
        <dbReference type="ARBA" id="ARBA00022763"/>
    </source>
</evidence>
<protein>
    <submittedName>
        <fullName evidence="8">ImpB/MucB/SamB family protein</fullName>
    </submittedName>
</protein>
<dbReference type="eggNOG" id="COG0389">
    <property type="taxonomic scope" value="Bacteria"/>
</dbReference>
<dbReference type="GO" id="GO:0003887">
    <property type="term" value="F:DNA-directed DNA polymerase activity"/>
    <property type="evidence" value="ECO:0007669"/>
    <property type="project" value="TreeGrafter"/>
</dbReference>
<dbReference type="AlphaFoldDB" id="E6K1J2"/>
<dbReference type="Pfam" id="PF13438">
    <property type="entry name" value="DUF4113"/>
    <property type="match status" value="1"/>
</dbReference>
<dbReference type="InterPro" id="IPR017961">
    <property type="entry name" value="DNA_pol_Y-fam_little_finger"/>
</dbReference>